<dbReference type="AlphaFoldDB" id="A0A917GXM7"/>
<comment type="caution">
    <text evidence="1">The sequence shown here is derived from an EMBL/GenBank/DDBJ whole genome shotgun (WGS) entry which is preliminary data.</text>
</comment>
<name>A0A917GXM7_9BACL</name>
<organism evidence="1 2">
    <name type="scientific">Paenibacillus radicis</name>
    <name type="common">ex Gao et al. 2016</name>
    <dbReference type="NCBI Taxonomy" id="1737354"/>
    <lineage>
        <taxon>Bacteria</taxon>
        <taxon>Bacillati</taxon>
        <taxon>Bacillota</taxon>
        <taxon>Bacilli</taxon>
        <taxon>Bacillales</taxon>
        <taxon>Paenibacillaceae</taxon>
        <taxon>Paenibacillus</taxon>
    </lineage>
</organism>
<evidence type="ECO:0000313" key="2">
    <source>
        <dbReference type="Proteomes" id="UP000600247"/>
    </source>
</evidence>
<gene>
    <name evidence="1" type="ORF">GCM10010918_12910</name>
</gene>
<dbReference type="EMBL" id="BMHY01000002">
    <property type="protein sequence ID" value="GGG60959.1"/>
    <property type="molecule type" value="Genomic_DNA"/>
</dbReference>
<keyword evidence="2" id="KW-1185">Reference proteome</keyword>
<sequence length="43" mass="5095">MKAEPYHNDWFFINLIGENDRNDKKARGGLLEKIDKRKVASIY</sequence>
<accession>A0A917GXM7</accession>
<dbReference type="Proteomes" id="UP000600247">
    <property type="component" value="Unassembled WGS sequence"/>
</dbReference>
<proteinExistence type="predicted"/>
<evidence type="ECO:0000313" key="1">
    <source>
        <dbReference type="EMBL" id="GGG60959.1"/>
    </source>
</evidence>
<reference evidence="1 2" key="1">
    <citation type="journal article" date="2014" name="Int. J. Syst. Evol. Microbiol.">
        <title>Complete genome sequence of Corynebacterium casei LMG S-19264T (=DSM 44701T), isolated from a smear-ripened cheese.</title>
        <authorList>
            <consortium name="US DOE Joint Genome Institute (JGI-PGF)"/>
            <person name="Walter F."/>
            <person name="Albersmeier A."/>
            <person name="Kalinowski J."/>
            <person name="Ruckert C."/>
        </authorList>
    </citation>
    <scope>NUCLEOTIDE SEQUENCE [LARGE SCALE GENOMIC DNA]</scope>
    <source>
        <strain evidence="1 2">CGMCC 1.15286</strain>
    </source>
</reference>
<protein>
    <submittedName>
        <fullName evidence="1">Uncharacterized protein</fullName>
    </submittedName>
</protein>